<dbReference type="AlphaFoldDB" id="A0A7W0CCF3"/>
<proteinExistence type="predicted"/>
<keyword evidence="2" id="KW-1185">Reference proteome</keyword>
<organism evidence="1 2">
    <name type="scientific">Desulfosalsimonas propionicica</name>
    <dbReference type="NCBI Taxonomy" id="332175"/>
    <lineage>
        <taxon>Bacteria</taxon>
        <taxon>Pseudomonadati</taxon>
        <taxon>Thermodesulfobacteriota</taxon>
        <taxon>Desulfobacteria</taxon>
        <taxon>Desulfobacterales</taxon>
        <taxon>Desulfosalsimonadaceae</taxon>
        <taxon>Desulfosalsimonas</taxon>
    </lineage>
</organism>
<evidence type="ECO:0000313" key="2">
    <source>
        <dbReference type="Proteomes" id="UP000525298"/>
    </source>
</evidence>
<gene>
    <name evidence="1" type="ORF">HNR65_003449</name>
</gene>
<dbReference type="RefSeq" id="WP_181552704.1">
    <property type="nucleotide sequence ID" value="NZ_JACDUS010000016.1"/>
</dbReference>
<accession>A0A7W0CCF3</accession>
<protein>
    <submittedName>
        <fullName evidence="1">Uncharacterized protein</fullName>
    </submittedName>
</protein>
<name>A0A7W0CCF3_9BACT</name>
<dbReference type="EMBL" id="JACDUS010000016">
    <property type="protein sequence ID" value="MBA2883092.1"/>
    <property type="molecule type" value="Genomic_DNA"/>
</dbReference>
<comment type="caution">
    <text evidence="1">The sequence shown here is derived from an EMBL/GenBank/DDBJ whole genome shotgun (WGS) entry which is preliminary data.</text>
</comment>
<dbReference type="Proteomes" id="UP000525298">
    <property type="component" value="Unassembled WGS sequence"/>
</dbReference>
<evidence type="ECO:0000313" key="1">
    <source>
        <dbReference type="EMBL" id="MBA2883092.1"/>
    </source>
</evidence>
<sequence>MKKQTEGKRFTRIERQELSMDDLAGVPFPAALKKIDEARQVAETILDARGLPIEPKTSWKRADGVEMHGFLDGHIAELYPKDSPEWYAAKIIVACHRLQKATGNQVAELAFQVGQLTAYARVYQMTTQTDAKGGSRNKRQAWADALAKELCHLSNEEIAWELEDNEDVQIEAEGIRYDILMEEDPENLTKDIIKAVPLTSKRAPREIRLSSFMRRYIQPARKVSK</sequence>
<reference evidence="1 2" key="1">
    <citation type="submission" date="2020-07" db="EMBL/GenBank/DDBJ databases">
        <title>Genomic Encyclopedia of Type Strains, Phase IV (KMG-IV): sequencing the most valuable type-strain genomes for metagenomic binning, comparative biology and taxonomic classification.</title>
        <authorList>
            <person name="Goeker M."/>
        </authorList>
    </citation>
    <scope>NUCLEOTIDE SEQUENCE [LARGE SCALE GENOMIC DNA]</scope>
    <source>
        <strain evidence="1 2">DSM 17721</strain>
    </source>
</reference>